<dbReference type="EMBL" id="SFCI01002618">
    <property type="protein sequence ID" value="TFY73702.1"/>
    <property type="molecule type" value="Genomic_DNA"/>
</dbReference>
<proteinExistence type="predicted"/>
<gene>
    <name evidence="2" type="ORF">EWM64_g10310</name>
</gene>
<feature type="region of interest" description="Disordered" evidence="1">
    <location>
        <begin position="331"/>
        <end position="350"/>
    </location>
</feature>
<comment type="caution">
    <text evidence="2">The sequence shown here is derived from an EMBL/GenBank/DDBJ whole genome shotgun (WGS) entry which is preliminary data.</text>
</comment>
<sequence length="428" mass="48151">YATECPKSIAAWGQAFEDPTNVDLFRPLMDNPDDLVPYLEKTLDYVKVIKLNADMMRDNNMNNPWCRSDPLLHPQLAKMINVKEAKKVVRPLLLMVTAWDWWNTKNIKVDIHLWKLLPALIKTCIVHDTRQDYLQYDVIQKFHDHLKTEICSILRIVKNKATGQQVMLWHWRDKTFTNLKHVECCNLPYGVSALRSWIVIQCRVAHDGVKLDMEVSHLLRNPLTIVNNDDEELVPEDLENDNVQGNSNTKAGSSKASGAREKEEVTSKVAQAMLLNLSCWHHRQGMNDVRAPFIIDEDVSSHIHFPSVSIVVDKLTYDTIKDLPAWSEECEANGKHTQPRPSPDSPVVGRLMDVDLSEPKEDDGIPSGEDNKDMGQQSEQGKPPASRTTKLQASRPSAAPGSPPPTVSDITDGDLGAPDGAESVHLKN</sequence>
<feature type="region of interest" description="Disordered" evidence="1">
    <location>
        <begin position="357"/>
        <end position="428"/>
    </location>
</feature>
<feature type="region of interest" description="Disordered" evidence="1">
    <location>
        <begin position="238"/>
        <end position="263"/>
    </location>
</feature>
<evidence type="ECO:0000256" key="1">
    <source>
        <dbReference type="SAM" id="MobiDB-lite"/>
    </source>
</evidence>
<protein>
    <submittedName>
        <fullName evidence="2">Uncharacterized protein</fullName>
    </submittedName>
</protein>
<keyword evidence="3" id="KW-1185">Reference proteome</keyword>
<feature type="non-terminal residue" evidence="2">
    <location>
        <position position="1"/>
    </location>
</feature>
<dbReference type="AlphaFoldDB" id="A0A4Y9ZGI1"/>
<organism evidence="2 3">
    <name type="scientific">Hericium alpestre</name>
    <dbReference type="NCBI Taxonomy" id="135208"/>
    <lineage>
        <taxon>Eukaryota</taxon>
        <taxon>Fungi</taxon>
        <taxon>Dikarya</taxon>
        <taxon>Basidiomycota</taxon>
        <taxon>Agaricomycotina</taxon>
        <taxon>Agaricomycetes</taxon>
        <taxon>Russulales</taxon>
        <taxon>Hericiaceae</taxon>
        <taxon>Hericium</taxon>
    </lineage>
</organism>
<dbReference type="Proteomes" id="UP000298061">
    <property type="component" value="Unassembled WGS sequence"/>
</dbReference>
<reference evidence="2 3" key="1">
    <citation type="submission" date="2019-02" db="EMBL/GenBank/DDBJ databases">
        <title>Genome sequencing of the rare red list fungi Hericium alpestre (H. flagellum).</title>
        <authorList>
            <person name="Buettner E."/>
            <person name="Kellner H."/>
        </authorList>
    </citation>
    <scope>NUCLEOTIDE SEQUENCE [LARGE SCALE GENOMIC DNA]</scope>
    <source>
        <strain evidence="2 3">DSM 108284</strain>
    </source>
</reference>
<evidence type="ECO:0000313" key="2">
    <source>
        <dbReference type="EMBL" id="TFY73702.1"/>
    </source>
</evidence>
<feature type="compositionally biased region" description="Polar residues" evidence="1">
    <location>
        <begin position="374"/>
        <end position="392"/>
    </location>
</feature>
<name>A0A4Y9ZGI1_9AGAM</name>
<feature type="compositionally biased region" description="Basic and acidic residues" evidence="1">
    <location>
        <begin position="357"/>
        <end position="373"/>
    </location>
</feature>
<evidence type="ECO:0000313" key="3">
    <source>
        <dbReference type="Proteomes" id="UP000298061"/>
    </source>
</evidence>
<accession>A0A4Y9ZGI1</accession>
<feature type="compositionally biased region" description="Polar residues" evidence="1">
    <location>
        <begin position="241"/>
        <end position="256"/>
    </location>
</feature>